<feature type="region of interest" description="Disordered" evidence="1">
    <location>
        <begin position="200"/>
        <end position="221"/>
    </location>
</feature>
<dbReference type="Gene3D" id="1.10.10.10">
    <property type="entry name" value="Winged helix-like DNA-binding domain superfamily/Winged helix DNA-binding domain"/>
    <property type="match status" value="1"/>
</dbReference>
<sequence length="221" mass="24793">MDTTRRGIPEQLGRHNASITELAEKFHITLTGMKKHVDVLEQAGLVTTEKVGRVRICKFGLLGLKEEGAWIERQYAEIRESSSSTMSLRQHGQVRFPFHLQLPRDDGCGVRALQMLTGMTSDQVAAMVDWGDRSVHYTRWDDLCRVLRSLGWPIGAPIRTSDWSDIQGVAVVHVNGDHFLLYDSVNRLFYDPGEPQGPAVVTSHSPTSYLTVQPGERAPDR</sequence>
<name>A0A822VAG9_AGRTU</name>
<dbReference type="Proteomes" id="UP000192074">
    <property type="component" value="Unassembled WGS sequence"/>
</dbReference>
<dbReference type="AlphaFoldDB" id="A0A822VAG9"/>
<dbReference type="CDD" id="cd00090">
    <property type="entry name" value="HTH_ARSR"/>
    <property type="match status" value="1"/>
</dbReference>
<dbReference type="InterPro" id="IPR011991">
    <property type="entry name" value="ArsR-like_HTH"/>
</dbReference>
<dbReference type="EMBL" id="FCNL01000040">
    <property type="protein sequence ID" value="CVI24258.1"/>
    <property type="molecule type" value="Genomic_DNA"/>
</dbReference>
<evidence type="ECO:0000313" key="2">
    <source>
        <dbReference type="EMBL" id="CVI24258.1"/>
    </source>
</evidence>
<dbReference type="PANTHER" id="PTHR38600">
    <property type="entry name" value="TRANSCRIPTIONAL REGULATORY PROTEIN"/>
    <property type="match status" value="1"/>
</dbReference>
<dbReference type="InterPro" id="IPR036390">
    <property type="entry name" value="WH_DNA-bd_sf"/>
</dbReference>
<proteinExistence type="predicted"/>
<gene>
    <name evidence="2" type="ORF">AGR4A_pAt10034</name>
</gene>
<protein>
    <recommendedName>
        <fullName evidence="4">ArsR family transcriptional regulator</fullName>
    </recommendedName>
</protein>
<evidence type="ECO:0000313" key="3">
    <source>
        <dbReference type="Proteomes" id="UP000192074"/>
    </source>
</evidence>
<accession>A0A822VAG9</accession>
<feature type="compositionally biased region" description="Polar residues" evidence="1">
    <location>
        <begin position="202"/>
        <end position="211"/>
    </location>
</feature>
<dbReference type="SUPFAM" id="SSF46785">
    <property type="entry name" value="Winged helix' DNA-binding domain"/>
    <property type="match status" value="1"/>
</dbReference>
<organism evidence="2 3">
    <name type="scientific">Agrobacterium tumefaciens str. B6</name>
    <dbReference type="NCBI Taxonomy" id="1183423"/>
    <lineage>
        <taxon>Bacteria</taxon>
        <taxon>Pseudomonadati</taxon>
        <taxon>Pseudomonadota</taxon>
        <taxon>Alphaproteobacteria</taxon>
        <taxon>Hyphomicrobiales</taxon>
        <taxon>Rhizobiaceae</taxon>
        <taxon>Rhizobium/Agrobacterium group</taxon>
        <taxon>Agrobacterium</taxon>
        <taxon>Agrobacterium tumefaciens complex</taxon>
    </lineage>
</organism>
<dbReference type="PANTHER" id="PTHR38600:SF2">
    <property type="entry name" value="SLL0088 PROTEIN"/>
    <property type="match status" value="1"/>
</dbReference>
<dbReference type="InterPro" id="IPR036388">
    <property type="entry name" value="WH-like_DNA-bd_sf"/>
</dbReference>
<comment type="caution">
    <text evidence="2">The sequence shown here is derived from an EMBL/GenBank/DDBJ whole genome shotgun (WGS) entry which is preliminary data.</text>
</comment>
<evidence type="ECO:0000256" key="1">
    <source>
        <dbReference type="SAM" id="MobiDB-lite"/>
    </source>
</evidence>
<reference evidence="2 3" key="1">
    <citation type="submission" date="2016-01" db="EMBL/GenBank/DDBJ databases">
        <authorList>
            <person name="Regsiter A."/>
            <person name="william w."/>
        </authorList>
    </citation>
    <scope>NUCLEOTIDE SEQUENCE [LARGE SCALE GENOMIC DNA]</scope>
    <source>
        <strain evidence="2 3">B6</strain>
    </source>
</reference>
<dbReference type="GO" id="GO:0006355">
    <property type="term" value="P:regulation of DNA-templated transcription"/>
    <property type="evidence" value="ECO:0007669"/>
    <property type="project" value="UniProtKB-ARBA"/>
</dbReference>
<evidence type="ECO:0008006" key="4">
    <source>
        <dbReference type="Google" id="ProtNLM"/>
    </source>
</evidence>